<proteinExistence type="predicted"/>
<keyword evidence="2" id="KW-1185">Reference proteome</keyword>
<dbReference type="EMBL" id="JBHRZT010000052">
    <property type="protein sequence ID" value="MFC3884485.1"/>
    <property type="molecule type" value="Genomic_DNA"/>
</dbReference>
<protein>
    <recommendedName>
        <fullName evidence="3">Transcriptional regulator</fullName>
    </recommendedName>
</protein>
<evidence type="ECO:0000313" key="1">
    <source>
        <dbReference type="EMBL" id="MFC3884485.1"/>
    </source>
</evidence>
<reference evidence="2" key="1">
    <citation type="journal article" date="2019" name="Int. J. Syst. Evol. Microbiol.">
        <title>The Global Catalogue of Microorganisms (GCM) 10K type strain sequencing project: providing services to taxonomists for standard genome sequencing and annotation.</title>
        <authorList>
            <consortium name="The Broad Institute Genomics Platform"/>
            <consortium name="The Broad Institute Genome Sequencing Center for Infectious Disease"/>
            <person name="Wu L."/>
            <person name="Ma J."/>
        </authorList>
    </citation>
    <scope>NUCLEOTIDE SEQUENCE [LARGE SCALE GENOMIC DNA]</scope>
    <source>
        <strain evidence="2">CCUG 61889</strain>
    </source>
</reference>
<comment type="caution">
    <text evidence="1">The sequence shown here is derived from an EMBL/GenBank/DDBJ whole genome shotgun (WGS) entry which is preliminary data.</text>
</comment>
<gene>
    <name evidence="1" type="ORF">ACFOU2_13615</name>
</gene>
<sequence>MDRPLSIQETQLLRVVKEAIISSTKKKTAISSVKLGTIFQTNHKVIEKYLDQFVDEGHIVRIHDESRYPKVIYGLPE</sequence>
<evidence type="ECO:0000313" key="2">
    <source>
        <dbReference type="Proteomes" id="UP001595752"/>
    </source>
</evidence>
<accession>A0ABV8B3J3</accession>
<name>A0ABV8B3J3_9BACI</name>
<evidence type="ECO:0008006" key="3">
    <source>
        <dbReference type="Google" id="ProtNLM"/>
    </source>
</evidence>
<organism evidence="1 2">
    <name type="scientific">Bacillus songklensis</name>
    <dbReference type="NCBI Taxonomy" id="1069116"/>
    <lineage>
        <taxon>Bacteria</taxon>
        <taxon>Bacillati</taxon>
        <taxon>Bacillota</taxon>
        <taxon>Bacilli</taxon>
        <taxon>Bacillales</taxon>
        <taxon>Bacillaceae</taxon>
        <taxon>Bacillus</taxon>
    </lineage>
</organism>
<dbReference type="RefSeq" id="WP_377915967.1">
    <property type="nucleotide sequence ID" value="NZ_JBHRZT010000052.1"/>
</dbReference>
<dbReference type="Proteomes" id="UP001595752">
    <property type="component" value="Unassembled WGS sequence"/>
</dbReference>